<dbReference type="Gramene" id="Solyc09g031565.1.1">
    <property type="protein sequence ID" value="Solyc09g031565.1.1"/>
    <property type="gene ID" value="Solyc09g031565.1"/>
</dbReference>
<evidence type="ECO:0000259" key="4">
    <source>
        <dbReference type="Pfam" id="PF00346"/>
    </source>
</evidence>
<dbReference type="Gene3D" id="1.10.645.10">
    <property type="entry name" value="Cytochrome-c3 Hydrogenase, chain B"/>
    <property type="match status" value="1"/>
</dbReference>
<organism evidence="5">
    <name type="scientific">Solanum lycopersicum</name>
    <name type="common">Tomato</name>
    <name type="synonym">Lycopersicon esculentum</name>
    <dbReference type="NCBI Taxonomy" id="4081"/>
    <lineage>
        <taxon>Eukaryota</taxon>
        <taxon>Viridiplantae</taxon>
        <taxon>Streptophyta</taxon>
        <taxon>Embryophyta</taxon>
        <taxon>Tracheophyta</taxon>
        <taxon>Spermatophyta</taxon>
        <taxon>Magnoliopsida</taxon>
        <taxon>eudicotyledons</taxon>
        <taxon>Gunneridae</taxon>
        <taxon>Pentapetalae</taxon>
        <taxon>asterids</taxon>
        <taxon>lamiids</taxon>
        <taxon>Solanales</taxon>
        <taxon>Solanaceae</taxon>
        <taxon>Solanoideae</taxon>
        <taxon>Solaneae</taxon>
        <taxon>Solanum</taxon>
        <taxon>Solanum subgen. Lycopersicon</taxon>
    </lineage>
</organism>
<dbReference type="Pfam" id="PF00346">
    <property type="entry name" value="Complex1_49kDa"/>
    <property type="match status" value="1"/>
</dbReference>
<dbReference type="InterPro" id="IPR001135">
    <property type="entry name" value="NADH_Q_OxRdtase_suD"/>
</dbReference>
<evidence type="ECO:0000256" key="1">
    <source>
        <dbReference type="ARBA" id="ARBA00005769"/>
    </source>
</evidence>
<evidence type="ECO:0000313" key="5">
    <source>
        <dbReference type="EnsemblPlants" id="Solyc09g031565.1.1"/>
    </source>
</evidence>
<dbReference type="InterPro" id="IPR022885">
    <property type="entry name" value="NDH1_su_D/H"/>
</dbReference>
<dbReference type="GO" id="GO:0016651">
    <property type="term" value="F:oxidoreductase activity, acting on NAD(P)H"/>
    <property type="evidence" value="ECO:0007669"/>
    <property type="project" value="InterPro"/>
</dbReference>
<dbReference type="PANTHER" id="PTHR11993">
    <property type="entry name" value="NADH-UBIQUINONE OXIDOREDUCTASE 49 KDA SUBUNIT"/>
    <property type="match status" value="1"/>
</dbReference>
<dbReference type="GO" id="GO:0048038">
    <property type="term" value="F:quinone binding"/>
    <property type="evidence" value="ECO:0007669"/>
    <property type="project" value="InterPro"/>
</dbReference>
<dbReference type="Proteomes" id="UP000004994">
    <property type="component" value="Chromosome 9"/>
</dbReference>
<keyword evidence="2" id="KW-1278">Translocase</keyword>
<reference evidence="5" key="1">
    <citation type="journal article" date="2012" name="Nature">
        <title>The tomato genome sequence provides insights into fleshy fruit evolution.</title>
        <authorList>
            <consortium name="Tomato Genome Consortium"/>
        </authorList>
    </citation>
    <scope>NUCLEOTIDE SEQUENCE [LARGE SCALE GENOMIC DNA]</scope>
    <source>
        <strain evidence="5">cv. Heinz 1706</strain>
    </source>
</reference>
<dbReference type="STRING" id="4081.A0A3Q7I0S8"/>
<dbReference type="GO" id="GO:0051287">
    <property type="term" value="F:NAD binding"/>
    <property type="evidence" value="ECO:0007669"/>
    <property type="project" value="InterPro"/>
</dbReference>
<evidence type="ECO:0000256" key="2">
    <source>
        <dbReference type="ARBA" id="ARBA00022967"/>
    </source>
</evidence>
<evidence type="ECO:0000256" key="3">
    <source>
        <dbReference type="ARBA" id="ARBA00023027"/>
    </source>
</evidence>
<keyword evidence="6" id="KW-1185">Reference proteome</keyword>
<proteinExistence type="inferred from homology"/>
<accession>A0A3Q7I0S8</accession>
<feature type="domain" description="NADH-quinone oxidoreductase subunit D" evidence="4">
    <location>
        <begin position="1"/>
        <end position="111"/>
    </location>
</feature>
<dbReference type="InParanoid" id="A0A3Q7I0S8"/>
<dbReference type="EnsemblPlants" id="Solyc09g031565.1.1">
    <property type="protein sequence ID" value="Solyc09g031565.1.1"/>
    <property type="gene ID" value="Solyc09g031565.1"/>
</dbReference>
<keyword evidence="3" id="KW-0520">NAD</keyword>
<dbReference type="SUPFAM" id="SSF56762">
    <property type="entry name" value="HydB/Nqo4-like"/>
    <property type="match status" value="1"/>
</dbReference>
<reference evidence="5" key="2">
    <citation type="submission" date="2019-01" db="UniProtKB">
        <authorList>
            <consortium name="EnsemblPlants"/>
        </authorList>
    </citation>
    <scope>IDENTIFICATION</scope>
    <source>
        <strain evidence="5">cv. Heinz 1706</strain>
    </source>
</reference>
<sequence>MPTGMIKADDLKICPPSRSRMKLSIESYDVCRLFISIIGKVTIGSWVYSTLNHHFEPCTKCFSVHGPATYTRVEAPKGEFGVFLVSYGSNHQYRSVITVPSFSYFQGLDTM</sequence>
<dbReference type="PANTHER" id="PTHR11993:SF10">
    <property type="entry name" value="NADH DEHYDROGENASE [UBIQUINONE] IRON-SULFUR PROTEIN 2, MITOCHONDRIAL"/>
    <property type="match status" value="1"/>
</dbReference>
<protein>
    <recommendedName>
        <fullName evidence="4">NADH-quinone oxidoreductase subunit D domain-containing protein</fullName>
    </recommendedName>
</protein>
<evidence type="ECO:0000313" key="6">
    <source>
        <dbReference type="Proteomes" id="UP000004994"/>
    </source>
</evidence>
<name>A0A3Q7I0S8_SOLLC</name>
<comment type="similarity">
    <text evidence="1">Belongs to the complex I 49 kDa subunit family.</text>
</comment>
<dbReference type="AlphaFoldDB" id="A0A3Q7I0S8"/>
<dbReference type="InterPro" id="IPR029014">
    <property type="entry name" value="NiFe-Hase_large"/>
</dbReference>